<gene>
    <name evidence="2" type="ORF">CR513_09608</name>
</gene>
<evidence type="ECO:0000256" key="1">
    <source>
        <dbReference type="SAM" id="MobiDB-lite"/>
    </source>
</evidence>
<comment type="caution">
    <text evidence="2">The sequence shown here is derived from an EMBL/GenBank/DDBJ whole genome shotgun (WGS) entry which is preliminary data.</text>
</comment>
<evidence type="ECO:0000313" key="2">
    <source>
        <dbReference type="EMBL" id="RDY06404.1"/>
    </source>
</evidence>
<keyword evidence="3" id="KW-1185">Reference proteome</keyword>
<feature type="non-terminal residue" evidence="2">
    <location>
        <position position="1"/>
    </location>
</feature>
<protein>
    <submittedName>
        <fullName evidence="2">Uncharacterized protein</fullName>
    </submittedName>
</protein>
<feature type="region of interest" description="Disordered" evidence="1">
    <location>
        <begin position="196"/>
        <end position="230"/>
    </location>
</feature>
<name>A0A371HUN5_MUCPR</name>
<dbReference type="Proteomes" id="UP000257109">
    <property type="component" value="Unassembled WGS sequence"/>
</dbReference>
<sequence length="383" mass="44479">MWSLMSRKRSLMANLEAQFILEGASLTRPIAFIREDYPYWRDRMEIYKIEKDMCDAMQITYEGTKDDKDGHTLYNLSSYQIDLVMVVDSRFHQVVIRSFNHHLIDGFNQEMKNFCGTMKEFRRCLSVKKQREIMGESSQEWENLFIKFKYMMSFVREFGEKLEGMGKKHKERMDSRRKDTQSVNAKVEVLIREKNEGPKGATLHESKGSYDEGHYSERGESSRTLRKDRHERQERVERIIEKKASWKLDKNGFLVQNKSREEALKKCLGTIQIHSKSCLIMQPFNKLGFGKPFIINTIRCPSWRITTLLPTLEASRSNLKDFEKLGKTIIGAGGSLLPSLEGSLLALLPFKPNTFHNSFKGAARANLDRFSQGNTFAMPNLLD</sequence>
<dbReference type="EMBL" id="QJKJ01001693">
    <property type="protein sequence ID" value="RDY06404.1"/>
    <property type="molecule type" value="Genomic_DNA"/>
</dbReference>
<accession>A0A371HUN5</accession>
<organism evidence="2 3">
    <name type="scientific">Mucuna pruriens</name>
    <name type="common">Velvet bean</name>
    <name type="synonym">Dolichos pruriens</name>
    <dbReference type="NCBI Taxonomy" id="157652"/>
    <lineage>
        <taxon>Eukaryota</taxon>
        <taxon>Viridiplantae</taxon>
        <taxon>Streptophyta</taxon>
        <taxon>Embryophyta</taxon>
        <taxon>Tracheophyta</taxon>
        <taxon>Spermatophyta</taxon>
        <taxon>Magnoliopsida</taxon>
        <taxon>eudicotyledons</taxon>
        <taxon>Gunneridae</taxon>
        <taxon>Pentapetalae</taxon>
        <taxon>rosids</taxon>
        <taxon>fabids</taxon>
        <taxon>Fabales</taxon>
        <taxon>Fabaceae</taxon>
        <taxon>Papilionoideae</taxon>
        <taxon>50 kb inversion clade</taxon>
        <taxon>NPAAA clade</taxon>
        <taxon>indigoferoid/millettioid clade</taxon>
        <taxon>Phaseoleae</taxon>
        <taxon>Mucuna</taxon>
    </lineage>
</organism>
<reference evidence="2" key="1">
    <citation type="submission" date="2018-05" db="EMBL/GenBank/DDBJ databases">
        <title>Draft genome of Mucuna pruriens seed.</title>
        <authorList>
            <person name="Nnadi N.E."/>
            <person name="Vos R."/>
            <person name="Hasami M.H."/>
            <person name="Devisetty U.K."/>
            <person name="Aguiy J.C."/>
        </authorList>
    </citation>
    <scope>NUCLEOTIDE SEQUENCE [LARGE SCALE GENOMIC DNA]</scope>
    <source>
        <strain evidence="2">JCA_2017</strain>
    </source>
</reference>
<proteinExistence type="predicted"/>
<evidence type="ECO:0000313" key="3">
    <source>
        <dbReference type="Proteomes" id="UP000257109"/>
    </source>
</evidence>
<dbReference type="AlphaFoldDB" id="A0A371HUN5"/>